<dbReference type="InterPro" id="IPR046730">
    <property type="entry name" value="DUF6622"/>
</dbReference>
<sequence length="169" mass="18679">MEILSRIISHTPTWIFALFAFLVFMGARRLRTTVQQTGRVWLIPGVFIIWGLYGLVTRPGPLGPVLLEWAVGAVVGLGLASLTTVQVEVDRERGLVRQPGSWVPLARNLFLFGSHYVLNVLAAARPDLHDTAIALDIGVSGFSVGYFAGWSWRFIQSYRRAPDMVLATA</sequence>
<accession>A0A560ERC9</accession>
<evidence type="ECO:0000256" key="1">
    <source>
        <dbReference type="SAM" id="Phobius"/>
    </source>
</evidence>
<feature type="transmembrane region" description="Helical" evidence="1">
    <location>
        <begin position="39"/>
        <end position="56"/>
    </location>
</feature>
<gene>
    <name evidence="2" type="ORF">FBZ89_12763</name>
</gene>
<dbReference type="OrthoDB" id="3034721at2"/>
<name>A0A560ERC9_9PROT</name>
<keyword evidence="1" id="KW-1133">Transmembrane helix</keyword>
<dbReference type="Pfam" id="PF20327">
    <property type="entry name" value="DUF6622"/>
    <property type="match status" value="1"/>
</dbReference>
<organism evidence="2 3">
    <name type="scientific">Nitrospirillum amazonense</name>
    <dbReference type="NCBI Taxonomy" id="28077"/>
    <lineage>
        <taxon>Bacteria</taxon>
        <taxon>Pseudomonadati</taxon>
        <taxon>Pseudomonadota</taxon>
        <taxon>Alphaproteobacteria</taxon>
        <taxon>Rhodospirillales</taxon>
        <taxon>Azospirillaceae</taxon>
        <taxon>Nitrospirillum</taxon>
    </lineage>
</organism>
<dbReference type="RefSeq" id="WP_145753825.1">
    <property type="nucleotide sequence ID" value="NZ_VITN01000027.1"/>
</dbReference>
<protein>
    <recommendedName>
        <fullName evidence="4">DUF1453 domain-containing protein</fullName>
    </recommendedName>
</protein>
<evidence type="ECO:0000313" key="2">
    <source>
        <dbReference type="EMBL" id="TWB11929.1"/>
    </source>
</evidence>
<keyword evidence="1" id="KW-0812">Transmembrane</keyword>
<feature type="transmembrane region" description="Helical" evidence="1">
    <location>
        <begin position="105"/>
        <end position="125"/>
    </location>
</feature>
<proteinExistence type="predicted"/>
<feature type="transmembrane region" description="Helical" evidence="1">
    <location>
        <begin position="6"/>
        <end position="27"/>
    </location>
</feature>
<dbReference type="AlphaFoldDB" id="A0A560ERC9"/>
<reference evidence="2 3" key="1">
    <citation type="submission" date="2019-06" db="EMBL/GenBank/DDBJ databases">
        <title>Genomic Encyclopedia of Type Strains, Phase IV (KMG-V): Genome sequencing to study the core and pangenomes of soil and plant-associated prokaryotes.</title>
        <authorList>
            <person name="Whitman W."/>
        </authorList>
    </citation>
    <scope>NUCLEOTIDE SEQUENCE [LARGE SCALE GENOMIC DNA]</scope>
    <source>
        <strain evidence="2 3">BR 11880</strain>
    </source>
</reference>
<feature type="transmembrane region" description="Helical" evidence="1">
    <location>
        <begin position="62"/>
        <end position="85"/>
    </location>
</feature>
<keyword evidence="1" id="KW-0472">Membrane</keyword>
<dbReference type="Proteomes" id="UP000319859">
    <property type="component" value="Unassembled WGS sequence"/>
</dbReference>
<comment type="caution">
    <text evidence="2">The sequence shown here is derived from an EMBL/GenBank/DDBJ whole genome shotgun (WGS) entry which is preliminary data.</text>
</comment>
<dbReference type="EMBL" id="VITN01000027">
    <property type="protein sequence ID" value="TWB11929.1"/>
    <property type="molecule type" value="Genomic_DNA"/>
</dbReference>
<evidence type="ECO:0000313" key="3">
    <source>
        <dbReference type="Proteomes" id="UP000319859"/>
    </source>
</evidence>
<feature type="transmembrane region" description="Helical" evidence="1">
    <location>
        <begin position="131"/>
        <end position="150"/>
    </location>
</feature>
<evidence type="ECO:0008006" key="4">
    <source>
        <dbReference type="Google" id="ProtNLM"/>
    </source>
</evidence>